<proteinExistence type="predicted"/>
<feature type="non-terminal residue" evidence="1">
    <location>
        <position position="36"/>
    </location>
</feature>
<protein>
    <submittedName>
        <fullName evidence="1">Uncharacterized protein</fullName>
    </submittedName>
</protein>
<evidence type="ECO:0000313" key="2">
    <source>
        <dbReference type="Proteomes" id="UP000054359"/>
    </source>
</evidence>
<accession>A0A087URI1</accession>
<evidence type="ECO:0000313" key="1">
    <source>
        <dbReference type="EMBL" id="KFM79970.1"/>
    </source>
</evidence>
<sequence length="36" mass="4242">MMIVFPPTRRPSQERRQQRLLHMREASAALALPPQQ</sequence>
<dbReference type="Proteomes" id="UP000054359">
    <property type="component" value="Unassembled WGS sequence"/>
</dbReference>
<gene>
    <name evidence="1" type="ORF">X975_08029</name>
</gene>
<organism evidence="1 2">
    <name type="scientific">Stegodyphus mimosarum</name>
    <name type="common">African social velvet spider</name>
    <dbReference type="NCBI Taxonomy" id="407821"/>
    <lineage>
        <taxon>Eukaryota</taxon>
        <taxon>Metazoa</taxon>
        <taxon>Ecdysozoa</taxon>
        <taxon>Arthropoda</taxon>
        <taxon>Chelicerata</taxon>
        <taxon>Arachnida</taxon>
        <taxon>Araneae</taxon>
        <taxon>Araneomorphae</taxon>
        <taxon>Entelegynae</taxon>
        <taxon>Eresoidea</taxon>
        <taxon>Eresidae</taxon>
        <taxon>Stegodyphus</taxon>
    </lineage>
</organism>
<keyword evidence="2" id="KW-1185">Reference proteome</keyword>
<dbReference type="EMBL" id="KK121204">
    <property type="protein sequence ID" value="KFM79970.1"/>
    <property type="molecule type" value="Genomic_DNA"/>
</dbReference>
<dbReference type="AlphaFoldDB" id="A0A087URI1"/>
<name>A0A087URI1_STEMI</name>
<reference evidence="1 2" key="1">
    <citation type="submission" date="2013-11" db="EMBL/GenBank/DDBJ databases">
        <title>Genome sequencing of Stegodyphus mimosarum.</title>
        <authorList>
            <person name="Bechsgaard J."/>
        </authorList>
    </citation>
    <scope>NUCLEOTIDE SEQUENCE [LARGE SCALE GENOMIC DNA]</scope>
</reference>